<dbReference type="RefSeq" id="WP_170144576.1">
    <property type="nucleotide sequence ID" value="NZ_QREH01000001.1"/>
</dbReference>
<dbReference type="Gene3D" id="3.40.710.10">
    <property type="entry name" value="DD-peptidase/beta-lactamase superfamily"/>
    <property type="match status" value="1"/>
</dbReference>
<dbReference type="SUPFAM" id="SSF56601">
    <property type="entry name" value="beta-lactamase/transpeptidase-like"/>
    <property type="match status" value="1"/>
</dbReference>
<comment type="caution">
    <text evidence="2">The sequence shown here is derived from an EMBL/GenBank/DDBJ whole genome shotgun (WGS) entry which is preliminary data.</text>
</comment>
<organism evidence="2 3">
    <name type="scientific">Citricoccus muralis</name>
    <dbReference type="NCBI Taxonomy" id="169134"/>
    <lineage>
        <taxon>Bacteria</taxon>
        <taxon>Bacillati</taxon>
        <taxon>Actinomycetota</taxon>
        <taxon>Actinomycetes</taxon>
        <taxon>Micrococcales</taxon>
        <taxon>Micrococcaceae</taxon>
        <taxon>Citricoccus</taxon>
    </lineage>
</organism>
<name>A0A3D9LE92_9MICC</name>
<reference evidence="2 3" key="1">
    <citation type="submission" date="2018-07" db="EMBL/GenBank/DDBJ databases">
        <title>Sequencing the genomes of 1000 actinobacteria strains.</title>
        <authorList>
            <person name="Klenk H.-P."/>
        </authorList>
    </citation>
    <scope>NUCLEOTIDE SEQUENCE [LARGE SCALE GENOMIC DNA]</scope>
    <source>
        <strain evidence="2 3">DSM 14442</strain>
    </source>
</reference>
<dbReference type="InterPro" id="IPR012338">
    <property type="entry name" value="Beta-lactam/transpept-like"/>
</dbReference>
<feature type="domain" description="Beta-lactamase class A catalytic" evidence="1">
    <location>
        <begin position="28"/>
        <end position="207"/>
    </location>
</feature>
<dbReference type="Pfam" id="PF13354">
    <property type="entry name" value="Beta-lactamase2"/>
    <property type="match status" value="1"/>
</dbReference>
<gene>
    <name evidence="2" type="ORF">C8E99_2007</name>
</gene>
<accession>A0A3D9LE92</accession>
<sequence length="292" mass="29541">MSWLPAVRALPLGDIPAAYPQLRFAVRFADGRYLEHDAGPPHPLAGTGKLWLACVVDAVAGRDPGLPGTTLTVTDRHRHAARTGTLRLMSGDLRLSVEDAMGLILGTGDGACVLALLELLAARGVVVLAEARAVAADLGRGATVFTGVESDGGAGSSNAVSWGEGMLGQTNPADLCALLSGPVARSERMLGWMRRTVEPAGLAGGLPGFGPRTVPHQTIAGGELLPTAGAGGADGEAGAPGCASVLVLPAGVVAAYHPSPQDGRRASGLEFSAALGTLGLAVWRRNTELTAG</sequence>
<keyword evidence="3" id="KW-1185">Reference proteome</keyword>
<dbReference type="AlphaFoldDB" id="A0A3D9LE92"/>
<protein>
    <submittedName>
        <fullName evidence="2">Beta-lactamase family protein</fullName>
    </submittedName>
</protein>
<dbReference type="Proteomes" id="UP000256727">
    <property type="component" value="Unassembled WGS sequence"/>
</dbReference>
<dbReference type="GO" id="GO:0030655">
    <property type="term" value="P:beta-lactam antibiotic catabolic process"/>
    <property type="evidence" value="ECO:0007669"/>
    <property type="project" value="InterPro"/>
</dbReference>
<dbReference type="InterPro" id="IPR045155">
    <property type="entry name" value="Beta-lactam_cat"/>
</dbReference>
<evidence type="ECO:0000259" key="1">
    <source>
        <dbReference type="Pfam" id="PF13354"/>
    </source>
</evidence>
<dbReference type="GO" id="GO:0008800">
    <property type="term" value="F:beta-lactamase activity"/>
    <property type="evidence" value="ECO:0007669"/>
    <property type="project" value="InterPro"/>
</dbReference>
<evidence type="ECO:0000313" key="2">
    <source>
        <dbReference type="EMBL" id="REE04180.1"/>
    </source>
</evidence>
<dbReference type="EMBL" id="QREH01000001">
    <property type="protein sequence ID" value="REE04180.1"/>
    <property type="molecule type" value="Genomic_DNA"/>
</dbReference>
<proteinExistence type="predicted"/>
<evidence type="ECO:0000313" key="3">
    <source>
        <dbReference type="Proteomes" id="UP000256727"/>
    </source>
</evidence>